<dbReference type="GO" id="GO:0045892">
    <property type="term" value="P:negative regulation of DNA-templated transcription"/>
    <property type="evidence" value="ECO:0007669"/>
    <property type="project" value="InterPro"/>
</dbReference>
<dbReference type="InterPro" id="IPR009057">
    <property type="entry name" value="Homeodomain-like_sf"/>
</dbReference>
<dbReference type="GO" id="GO:0000976">
    <property type="term" value="F:transcription cis-regulatory region binding"/>
    <property type="evidence" value="ECO:0007669"/>
    <property type="project" value="TreeGrafter"/>
</dbReference>
<keyword evidence="8" id="KW-1185">Reference proteome</keyword>
<keyword evidence="4" id="KW-0804">Transcription</keyword>
<dbReference type="GO" id="GO:0046677">
    <property type="term" value="P:response to antibiotic"/>
    <property type="evidence" value="ECO:0007669"/>
    <property type="project" value="InterPro"/>
</dbReference>
<dbReference type="Pfam" id="PF02909">
    <property type="entry name" value="TetR_C_1"/>
    <property type="match status" value="1"/>
</dbReference>
<name>A0A4R7J9L7_9ACTN</name>
<dbReference type="EMBL" id="SOAW01000001">
    <property type="protein sequence ID" value="TDT34231.1"/>
    <property type="molecule type" value="Genomic_DNA"/>
</dbReference>
<keyword evidence="2" id="KW-0805">Transcription regulation</keyword>
<evidence type="ECO:0000313" key="8">
    <source>
        <dbReference type="Proteomes" id="UP000295371"/>
    </source>
</evidence>
<organism evidence="7 8">
    <name type="scientific">Naumannella halotolerans</name>
    <dbReference type="NCBI Taxonomy" id="993414"/>
    <lineage>
        <taxon>Bacteria</taxon>
        <taxon>Bacillati</taxon>
        <taxon>Actinomycetota</taxon>
        <taxon>Actinomycetes</taxon>
        <taxon>Propionibacteriales</taxon>
        <taxon>Propionibacteriaceae</taxon>
        <taxon>Naumannella</taxon>
    </lineage>
</organism>
<evidence type="ECO:0000256" key="2">
    <source>
        <dbReference type="ARBA" id="ARBA00023015"/>
    </source>
</evidence>
<dbReference type="InterPro" id="IPR023772">
    <property type="entry name" value="DNA-bd_HTH_TetR-type_CS"/>
</dbReference>
<dbReference type="AlphaFoldDB" id="A0A4R7J9L7"/>
<dbReference type="InterPro" id="IPR036271">
    <property type="entry name" value="Tet_transcr_reg_TetR-rel_C_sf"/>
</dbReference>
<proteinExistence type="predicted"/>
<dbReference type="SUPFAM" id="SSF46689">
    <property type="entry name" value="Homeodomain-like"/>
    <property type="match status" value="1"/>
</dbReference>
<comment type="caution">
    <text evidence="7">The sequence shown here is derived from an EMBL/GenBank/DDBJ whole genome shotgun (WGS) entry which is preliminary data.</text>
</comment>
<protein>
    <submittedName>
        <fullName evidence="7">AcrR family transcriptional regulator</fullName>
    </submittedName>
</protein>
<feature type="DNA-binding region" description="H-T-H motif" evidence="5">
    <location>
        <begin position="25"/>
        <end position="44"/>
    </location>
</feature>
<evidence type="ECO:0000256" key="1">
    <source>
        <dbReference type="ARBA" id="ARBA00022491"/>
    </source>
</evidence>
<evidence type="ECO:0000256" key="4">
    <source>
        <dbReference type="ARBA" id="ARBA00023163"/>
    </source>
</evidence>
<dbReference type="InterPro" id="IPR050109">
    <property type="entry name" value="HTH-type_TetR-like_transc_reg"/>
</dbReference>
<dbReference type="GO" id="GO:0003700">
    <property type="term" value="F:DNA-binding transcription factor activity"/>
    <property type="evidence" value="ECO:0007669"/>
    <property type="project" value="TreeGrafter"/>
</dbReference>
<gene>
    <name evidence="7" type="ORF">CLV29_1887</name>
</gene>
<dbReference type="PROSITE" id="PS50977">
    <property type="entry name" value="HTH_TETR_2"/>
    <property type="match status" value="1"/>
</dbReference>
<accession>A0A4R7J9L7</accession>
<dbReference type="PRINTS" id="PR00400">
    <property type="entry name" value="TETREPRESSOR"/>
</dbReference>
<dbReference type="PRINTS" id="PR00455">
    <property type="entry name" value="HTHTETR"/>
</dbReference>
<keyword evidence="1" id="KW-0678">Repressor</keyword>
<reference evidence="7 8" key="1">
    <citation type="submission" date="2019-03" db="EMBL/GenBank/DDBJ databases">
        <title>Genomic Encyclopedia of Archaeal and Bacterial Type Strains, Phase II (KMG-II): from individual species to whole genera.</title>
        <authorList>
            <person name="Goeker M."/>
        </authorList>
    </citation>
    <scope>NUCLEOTIDE SEQUENCE [LARGE SCALE GENOMIC DNA]</scope>
    <source>
        <strain evidence="7 8">DSM 24323</strain>
    </source>
</reference>
<dbReference type="InterPro" id="IPR001647">
    <property type="entry name" value="HTH_TetR"/>
</dbReference>
<evidence type="ECO:0000313" key="7">
    <source>
        <dbReference type="EMBL" id="TDT34231.1"/>
    </source>
</evidence>
<dbReference type="RefSeq" id="WP_166649200.1">
    <property type="nucleotide sequence ID" value="NZ_SOAW01000001.1"/>
</dbReference>
<evidence type="ECO:0000256" key="3">
    <source>
        <dbReference type="ARBA" id="ARBA00023125"/>
    </source>
</evidence>
<dbReference type="Proteomes" id="UP000295371">
    <property type="component" value="Unassembled WGS sequence"/>
</dbReference>
<dbReference type="PANTHER" id="PTHR30055">
    <property type="entry name" value="HTH-TYPE TRANSCRIPTIONAL REGULATOR RUTR"/>
    <property type="match status" value="1"/>
</dbReference>
<dbReference type="Gene3D" id="1.10.357.10">
    <property type="entry name" value="Tetracycline Repressor, domain 2"/>
    <property type="match status" value="1"/>
</dbReference>
<dbReference type="PROSITE" id="PS01081">
    <property type="entry name" value="HTH_TETR_1"/>
    <property type="match status" value="1"/>
</dbReference>
<evidence type="ECO:0000259" key="6">
    <source>
        <dbReference type="PROSITE" id="PS50977"/>
    </source>
</evidence>
<dbReference type="PANTHER" id="PTHR30055:SF151">
    <property type="entry name" value="TRANSCRIPTIONAL REGULATORY PROTEIN"/>
    <property type="match status" value="1"/>
</dbReference>
<sequence length="191" mass="20257">MPLTADEIERSALEILDRYGLGDLSMRRIATGLGVAPGALYWHVANKQQLLIGLARRIVGDPEPLDGPWQSAVGQWARSLRSRLLEHRDGAELVASAVALADPVDADHPDALAPAASLGRLLVAAGMSAGDAVAAADTVLHFTLGQTMAWQSRAQFRELGITGPGAVSDSFDLGLELIIDGMQNRVSTTQR</sequence>
<dbReference type="Pfam" id="PF00440">
    <property type="entry name" value="TetR_N"/>
    <property type="match status" value="1"/>
</dbReference>
<dbReference type="Gene3D" id="1.10.10.60">
    <property type="entry name" value="Homeodomain-like"/>
    <property type="match status" value="1"/>
</dbReference>
<evidence type="ECO:0000256" key="5">
    <source>
        <dbReference type="PROSITE-ProRule" id="PRU00335"/>
    </source>
</evidence>
<dbReference type="InterPro" id="IPR004111">
    <property type="entry name" value="Repressor_TetR_C"/>
</dbReference>
<dbReference type="SUPFAM" id="SSF48498">
    <property type="entry name" value="Tetracyclin repressor-like, C-terminal domain"/>
    <property type="match status" value="1"/>
</dbReference>
<keyword evidence="3 5" id="KW-0238">DNA-binding</keyword>
<feature type="domain" description="HTH tetR-type" evidence="6">
    <location>
        <begin position="2"/>
        <end position="62"/>
    </location>
</feature>
<dbReference type="InterPro" id="IPR003012">
    <property type="entry name" value="Tet_transcr_reg_TetR"/>
</dbReference>